<evidence type="ECO:0000256" key="3">
    <source>
        <dbReference type="ARBA" id="ARBA00023125"/>
    </source>
</evidence>
<reference evidence="6 7" key="1">
    <citation type="submission" date="2014-06" db="EMBL/GenBank/DDBJ databases">
        <authorList>
            <person name="Urmite Genomes Urmite Genomes"/>
        </authorList>
    </citation>
    <scope>NUCLEOTIDE SEQUENCE [LARGE SCALE GENOMIC DNA]</scope>
</reference>
<comment type="similarity">
    <text evidence="1">Belongs to the LysR transcriptional regulatory family.</text>
</comment>
<evidence type="ECO:0000259" key="5">
    <source>
        <dbReference type="PROSITE" id="PS50931"/>
    </source>
</evidence>
<evidence type="ECO:0000313" key="7">
    <source>
        <dbReference type="Proteomes" id="UP000044071"/>
    </source>
</evidence>
<organism evidence="6 7">
    <name type="scientific">Legionella massiliensis</name>
    <dbReference type="NCBI Taxonomy" id="1034943"/>
    <lineage>
        <taxon>Bacteria</taxon>
        <taxon>Pseudomonadati</taxon>
        <taxon>Pseudomonadota</taxon>
        <taxon>Gammaproteobacteria</taxon>
        <taxon>Legionellales</taxon>
        <taxon>Legionellaceae</taxon>
        <taxon>Legionella</taxon>
    </lineage>
</organism>
<dbReference type="OrthoDB" id="9786526at2"/>
<dbReference type="InterPro" id="IPR058163">
    <property type="entry name" value="LysR-type_TF_proteobact-type"/>
</dbReference>
<keyword evidence="7" id="KW-1185">Reference proteome</keyword>
<dbReference type="InterPro" id="IPR005119">
    <property type="entry name" value="LysR_subst-bd"/>
</dbReference>
<dbReference type="InterPro" id="IPR036390">
    <property type="entry name" value="WH_DNA-bd_sf"/>
</dbReference>
<dbReference type="InterPro" id="IPR036388">
    <property type="entry name" value="WH-like_DNA-bd_sf"/>
</dbReference>
<proteinExistence type="inferred from homology"/>
<name>A0A078L0Y1_9GAMM</name>
<dbReference type="PROSITE" id="PS50931">
    <property type="entry name" value="HTH_LYSR"/>
    <property type="match status" value="1"/>
</dbReference>
<keyword evidence="3" id="KW-0238">DNA-binding</keyword>
<dbReference type="EMBL" id="CCSB01000002">
    <property type="protein sequence ID" value="CDZ77694.1"/>
    <property type="molecule type" value="Genomic_DNA"/>
</dbReference>
<dbReference type="RefSeq" id="WP_043874189.1">
    <property type="nucleotide sequence ID" value="NZ_CCVW01000002.1"/>
</dbReference>
<feature type="domain" description="HTH lysR-type" evidence="5">
    <location>
        <begin position="1"/>
        <end position="59"/>
    </location>
</feature>
<dbReference type="eggNOG" id="COG0583">
    <property type="taxonomic scope" value="Bacteria"/>
</dbReference>
<accession>A0A078L0Y1</accession>
<dbReference type="Gene3D" id="1.10.10.10">
    <property type="entry name" value="Winged helix-like DNA-binding domain superfamily/Winged helix DNA-binding domain"/>
    <property type="match status" value="1"/>
</dbReference>
<protein>
    <submittedName>
        <fullName evidence="6">D-malate degradation protein R</fullName>
    </submittedName>
</protein>
<dbReference type="AlphaFoldDB" id="A0A078L0Y1"/>
<dbReference type="Pfam" id="PF00126">
    <property type="entry name" value="HTH_1"/>
    <property type="match status" value="1"/>
</dbReference>
<keyword evidence="4" id="KW-0804">Transcription</keyword>
<dbReference type="Gene3D" id="3.40.190.290">
    <property type="match status" value="1"/>
</dbReference>
<evidence type="ECO:0000256" key="2">
    <source>
        <dbReference type="ARBA" id="ARBA00023015"/>
    </source>
</evidence>
<dbReference type="GO" id="GO:0003677">
    <property type="term" value="F:DNA binding"/>
    <property type="evidence" value="ECO:0007669"/>
    <property type="project" value="UniProtKB-KW"/>
</dbReference>
<dbReference type="PANTHER" id="PTHR30537:SF5">
    <property type="entry name" value="HTH-TYPE TRANSCRIPTIONAL ACTIVATOR TTDR-RELATED"/>
    <property type="match status" value="1"/>
</dbReference>
<dbReference type="GO" id="GO:0003700">
    <property type="term" value="F:DNA-binding transcription factor activity"/>
    <property type="evidence" value="ECO:0007669"/>
    <property type="project" value="InterPro"/>
</dbReference>
<keyword evidence="2" id="KW-0805">Transcription regulation</keyword>
<dbReference type="Pfam" id="PF03466">
    <property type="entry name" value="LysR_substrate"/>
    <property type="match status" value="1"/>
</dbReference>
<dbReference type="InterPro" id="IPR000847">
    <property type="entry name" value="LysR_HTH_N"/>
</dbReference>
<dbReference type="PRINTS" id="PR00039">
    <property type="entry name" value="HTHLYSR"/>
</dbReference>
<gene>
    <name evidence="6" type="primary">dmlR_4</name>
    <name evidence="6" type="ORF">BN59_01984</name>
</gene>
<dbReference type="SUPFAM" id="SSF46785">
    <property type="entry name" value="Winged helix' DNA-binding domain"/>
    <property type="match status" value="1"/>
</dbReference>
<dbReference type="STRING" id="1034943.BN59_01984"/>
<dbReference type="SUPFAM" id="SSF53850">
    <property type="entry name" value="Periplasmic binding protein-like II"/>
    <property type="match status" value="1"/>
</dbReference>
<dbReference type="Proteomes" id="UP000044071">
    <property type="component" value="Unassembled WGS sequence"/>
</dbReference>
<sequence>MYNQRQISCFLKVAELANFSLAANSLHLTPTAVSKQIKNLEEAIGEQLFLRTTRNVQLTEFGQLFYERCKLIDEQITAVNQFIESNREQPQGELKVLVSTITSKDWVLKHLHDFVAAYPGLQLELIFSEQDDELARSDIDIMVGFPVIPPATEALKYRRMFAMNNILCASKSFVLRYGKPKTAEELPNFKIISHSLRKPAHFISLADGSRLHCARPILYMNSFDALNQACLAGIGMFLTGDSLVKSWLESGELLQLLPQYTFRHHEIYMFYRAYDYELPKIRAFLDFFNERLA</sequence>
<evidence type="ECO:0000256" key="1">
    <source>
        <dbReference type="ARBA" id="ARBA00009437"/>
    </source>
</evidence>
<dbReference type="PANTHER" id="PTHR30537">
    <property type="entry name" value="HTH-TYPE TRANSCRIPTIONAL REGULATOR"/>
    <property type="match status" value="1"/>
</dbReference>
<evidence type="ECO:0000313" key="6">
    <source>
        <dbReference type="EMBL" id="CDZ77694.1"/>
    </source>
</evidence>
<dbReference type="FunFam" id="1.10.10.10:FF:000001">
    <property type="entry name" value="LysR family transcriptional regulator"/>
    <property type="match status" value="1"/>
</dbReference>
<evidence type="ECO:0000256" key="4">
    <source>
        <dbReference type="ARBA" id="ARBA00023163"/>
    </source>
</evidence>